<gene>
    <name evidence="2" type="primary">120</name>
    <name evidence="2" type="ORF">HVTV1_120</name>
</gene>
<dbReference type="EMBL" id="KC117377">
    <property type="protein sequence ID" value="AGC34489.1"/>
    <property type="molecule type" value="Genomic_DNA"/>
</dbReference>
<evidence type="ECO:0000313" key="3">
    <source>
        <dbReference type="Proteomes" id="UP000011137"/>
    </source>
</evidence>
<proteinExistence type="predicted"/>
<dbReference type="RefSeq" id="YP_007379025.1">
    <property type="nucleotide sequence ID" value="NC_020158.1"/>
</dbReference>
<organism evidence="2 3">
    <name type="scientific">Haloarcula vallismortis tailed virus 1</name>
    <dbReference type="NCBI Taxonomy" id="1262528"/>
    <lineage>
        <taxon>Viruses</taxon>
        <taxon>Duplodnaviria</taxon>
        <taxon>Heunggongvirae</taxon>
        <taxon>Uroviricota</taxon>
        <taxon>Caudoviricetes</taxon>
        <taxon>Thumleimavirales</taxon>
        <taxon>Druskaviridae</taxon>
        <taxon>Tredecimvirus</taxon>
        <taxon>Tredecimvirus thailandense</taxon>
        <taxon>Tredecimvirus HVTV1</taxon>
    </lineage>
</organism>
<dbReference type="Proteomes" id="UP000011137">
    <property type="component" value="Segment"/>
</dbReference>
<evidence type="ECO:0000256" key="1">
    <source>
        <dbReference type="SAM" id="MobiDB-lite"/>
    </source>
</evidence>
<accession>L7TGZ9</accession>
<dbReference type="GeneID" id="14477361"/>
<feature type="compositionally biased region" description="Basic and acidic residues" evidence="1">
    <location>
        <begin position="60"/>
        <end position="70"/>
    </location>
</feature>
<name>L7TGZ9_9CAUD</name>
<reference evidence="2 3" key="1">
    <citation type="journal article" date="2013" name="J. Virol.">
        <title>Insights into head-tailed viruses infecting extremely halophilic archaea.</title>
        <authorList>
            <person name="Pietila M.K."/>
            <person name="Laurinmaki P."/>
            <person name="Russell D.A."/>
            <person name="Ko C.C."/>
            <person name="Jacobs-Sera D."/>
            <person name="Butcher S.J."/>
            <person name="Bamford D.H."/>
            <person name="Hendrix R.W."/>
        </authorList>
    </citation>
    <scope>NUCLEOTIDE SEQUENCE [LARGE SCALE GENOMIC DNA]</scope>
</reference>
<evidence type="ECO:0000313" key="2">
    <source>
        <dbReference type="EMBL" id="AGC34489.1"/>
    </source>
</evidence>
<sequence>MGELTDNGVQLAKAQIGKHQKLMKSTQARKYLAKRQLERGGDSGQAARQQGLYKTQARGPKGENPGKLRKADGRIHTIYDMIDYYYDFYPKYTRKESGGMSKADNLLDTTDAGYRNVVYGSEVFSLLNSEANLFALLENRAWTKSGERIVTGRDSNRTLGQGGVGEGGTLPDTIHPEIDEYEQDPASIVHTFNVSQEKQLLAQTDDDDLNDPFDFLRRWYGEGTEHQTGMGEHPKDINVQLLEDADTTAGNNMESVDRVISNGAESSLLSDPADNDIYGFDRSSNEFESNVLENGDTDRSFTINLMDDAIEQVKQNSGKNPVQDDGYFWLTGHDTYKILEQEVGGKERLEPVRTQVGMNGVQTNPGDDVGIITQSYKTIPIFESNDVFQDTLSRVYLVDSETMFVKTLLPTQFYSTGIDVDDNPFAVDSLTNEGAFVTIGQLTCTNPAAHAKIRDLK</sequence>
<protein>
    <submittedName>
        <fullName evidence="2">Major capsid protein</fullName>
    </submittedName>
</protein>
<feature type="region of interest" description="Disordered" evidence="1">
    <location>
        <begin position="36"/>
        <end position="70"/>
    </location>
</feature>
<dbReference type="KEGG" id="vg:14477361"/>
<dbReference type="OrthoDB" id="3363at10239"/>
<keyword evidence="3" id="KW-1185">Reference proteome</keyword>